<protein>
    <recommendedName>
        <fullName evidence="2">acetyl-CoA carboxytransferase</fullName>
        <ecNumber evidence="2">2.1.3.15</ecNumber>
    </recommendedName>
</protein>
<dbReference type="GO" id="GO:0016743">
    <property type="term" value="F:carboxyl- or carbamoyltransferase activity"/>
    <property type="evidence" value="ECO:0007669"/>
    <property type="project" value="InterPro"/>
</dbReference>
<reference evidence="12" key="1">
    <citation type="submission" date="2017-07" db="EMBL/GenBank/DDBJ databases">
        <title>Taro Niue Genome Assembly and Annotation.</title>
        <authorList>
            <person name="Atibalentja N."/>
            <person name="Keating K."/>
            <person name="Fields C.J."/>
        </authorList>
    </citation>
    <scope>NUCLEOTIDE SEQUENCE</scope>
    <source>
        <strain evidence="12">Niue_2</strain>
        <tissue evidence="12">Leaf</tissue>
    </source>
</reference>
<keyword evidence="3" id="KW-0444">Lipid biosynthesis</keyword>
<keyword evidence="9" id="KW-0275">Fatty acid biosynthesis</keyword>
<dbReference type="GO" id="GO:2001295">
    <property type="term" value="P:malonyl-CoA biosynthetic process"/>
    <property type="evidence" value="ECO:0007669"/>
    <property type="project" value="UniProtKB-UniPathway"/>
</dbReference>
<evidence type="ECO:0000256" key="3">
    <source>
        <dbReference type="ARBA" id="ARBA00022516"/>
    </source>
</evidence>
<dbReference type="InterPro" id="IPR011763">
    <property type="entry name" value="COA_CT_C"/>
</dbReference>
<keyword evidence="6" id="KW-0276">Fatty acid metabolism</keyword>
<keyword evidence="5" id="KW-0547">Nucleotide-binding</keyword>
<dbReference type="InterPro" id="IPR029045">
    <property type="entry name" value="ClpP/crotonase-like_dom_sf"/>
</dbReference>
<evidence type="ECO:0000259" key="11">
    <source>
        <dbReference type="PROSITE" id="PS50989"/>
    </source>
</evidence>
<comment type="catalytic activity">
    <reaction evidence="10">
        <text>N(6)-carboxybiotinyl-L-lysyl-[protein] + acetyl-CoA = N(6)-biotinyl-L-lysyl-[protein] + malonyl-CoA</text>
        <dbReference type="Rhea" id="RHEA:54728"/>
        <dbReference type="Rhea" id="RHEA-COMP:10505"/>
        <dbReference type="Rhea" id="RHEA-COMP:10506"/>
        <dbReference type="ChEBI" id="CHEBI:57288"/>
        <dbReference type="ChEBI" id="CHEBI:57384"/>
        <dbReference type="ChEBI" id="CHEBI:83144"/>
        <dbReference type="ChEBI" id="CHEBI:83145"/>
        <dbReference type="EC" id="2.1.3.15"/>
    </reaction>
</comment>
<keyword evidence="7" id="KW-0067">ATP-binding</keyword>
<evidence type="ECO:0000256" key="10">
    <source>
        <dbReference type="ARBA" id="ARBA00049152"/>
    </source>
</evidence>
<accession>A0A843W7L3</accession>
<dbReference type="PANTHER" id="PTHR42853">
    <property type="entry name" value="ACETYL-COENZYME A CARBOXYLASE CARBOXYL TRANSFERASE SUBUNIT ALPHA"/>
    <property type="match status" value="1"/>
</dbReference>
<dbReference type="Pfam" id="PF03255">
    <property type="entry name" value="ACCA"/>
    <property type="match status" value="1"/>
</dbReference>
<feature type="domain" description="CoA carboxyltransferase C-terminal" evidence="11">
    <location>
        <begin position="1"/>
        <end position="116"/>
    </location>
</feature>
<dbReference type="GO" id="GO:0006633">
    <property type="term" value="P:fatty acid biosynthetic process"/>
    <property type="evidence" value="ECO:0007669"/>
    <property type="project" value="UniProtKB-KW"/>
</dbReference>
<dbReference type="PANTHER" id="PTHR42853:SF3">
    <property type="entry name" value="ACETYL-COENZYME A CARBOXYLASE CARBOXYL TRANSFERASE SUBUNIT ALPHA, CHLOROPLASTIC"/>
    <property type="match status" value="1"/>
</dbReference>
<dbReference type="EC" id="2.1.3.15" evidence="2"/>
<dbReference type="UniPathway" id="UPA00655">
    <property type="reaction ID" value="UER00711"/>
</dbReference>
<evidence type="ECO:0000256" key="8">
    <source>
        <dbReference type="ARBA" id="ARBA00023098"/>
    </source>
</evidence>
<keyword evidence="4" id="KW-0808">Transferase</keyword>
<gene>
    <name evidence="12" type="ORF">Taro_032937</name>
</gene>
<evidence type="ECO:0000313" key="12">
    <source>
        <dbReference type="EMBL" id="MQM00214.1"/>
    </source>
</evidence>
<proteinExistence type="predicted"/>
<dbReference type="GO" id="GO:0005524">
    <property type="term" value="F:ATP binding"/>
    <property type="evidence" value="ECO:0007669"/>
    <property type="project" value="UniProtKB-KW"/>
</dbReference>
<sequence length="435" mass="48612">LDLEEVDARVAEDQSPRRLGARLLTTVVLLTAAASAYDLICSPEACAAILWKSSKAAPKAAEKLRITATELCKLKIADGIILYETPFLQEPLGGAHADPSWTSQQIKIALVEAMDELLKMNTTLLHHRMLKFCKIGSFIGGETVDPSMTVNMKKKEAVVKKPQNVGDLNLEDEQEKLKQQMLRAKKETPPTEPPETGLNKMVVKLKKEVDQELADAAKSLGLADRLETLRKEVIKARSSPEQTLDSRLKEKIGILKQEFNESLTQSPNFLSLICKLDMLKDISKAKKLSSLKQEINKAFKMVMERPDIKQKVELLKAEIFYAEVSKSSDVDDGLQEKILKVKQEVESEFIGTLKSVKLNVDFVAPKVESSRARDLIEQPLYQERIKDVIDSTDLIGKIEILKLEVTVAQKLVTISVHLNHEPWLVVPSIILVCVC</sequence>
<comment type="caution">
    <text evidence="12">The sequence shown here is derived from an EMBL/GenBank/DDBJ whole genome shotgun (WGS) entry which is preliminary data.</text>
</comment>
<evidence type="ECO:0000256" key="1">
    <source>
        <dbReference type="ARBA" id="ARBA00004956"/>
    </source>
</evidence>
<evidence type="ECO:0000313" key="13">
    <source>
        <dbReference type="Proteomes" id="UP000652761"/>
    </source>
</evidence>
<evidence type="ECO:0000256" key="9">
    <source>
        <dbReference type="ARBA" id="ARBA00023160"/>
    </source>
</evidence>
<feature type="non-terminal residue" evidence="12">
    <location>
        <position position="1"/>
    </location>
</feature>
<dbReference type="SUPFAM" id="SSF52096">
    <property type="entry name" value="ClpP/crotonase"/>
    <property type="match status" value="1"/>
</dbReference>
<organism evidence="12 13">
    <name type="scientific">Colocasia esculenta</name>
    <name type="common">Wild taro</name>
    <name type="synonym">Arum esculentum</name>
    <dbReference type="NCBI Taxonomy" id="4460"/>
    <lineage>
        <taxon>Eukaryota</taxon>
        <taxon>Viridiplantae</taxon>
        <taxon>Streptophyta</taxon>
        <taxon>Embryophyta</taxon>
        <taxon>Tracheophyta</taxon>
        <taxon>Spermatophyta</taxon>
        <taxon>Magnoliopsida</taxon>
        <taxon>Liliopsida</taxon>
        <taxon>Araceae</taxon>
        <taxon>Aroideae</taxon>
        <taxon>Colocasieae</taxon>
        <taxon>Colocasia</taxon>
    </lineage>
</organism>
<evidence type="ECO:0000256" key="6">
    <source>
        <dbReference type="ARBA" id="ARBA00022832"/>
    </source>
</evidence>
<dbReference type="PROSITE" id="PS50989">
    <property type="entry name" value="COA_CT_CTER"/>
    <property type="match status" value="1"/>
</dbReference>
<keyword evidence="8" id="KW-0443">Lipid metabolism</keyword>
<evidence type="ECO:0000256" key="4">
    <source>
        <dbReference type="ARBA" id="ARBA00022679"/>
    </source>
</evidence>
<keyword evidence="13" id="KW-1185">Reference proteome</keyword>
<dbReference type="EMBL" id="NMUH01002475">
    <property type="protein sequence ID" value="MQM00214.1"/>
    <property type="molecule type" value="Genomic_DNA"/>
</dbReference>
<evidence type="ECO:0000256" key="2">
    <source>
        <dbReference type="ARBA" id="ARBA00011883"/>
    </source>
</evidence>
<dbReference type="GO" id="GO:0009317">
    <property type="term" value="C:acetyl-CoA carboxylase complex"/>
    <property type="evidence" value="ECO:0007669"/>
    <property type="project" value="InterPro"/>
</dbReference>
<evidence type="ECO:0000256" key="7">
    <source>
        <dbReference type="ARBA" id="ARBA00022840"/>
    </source>
</evidence>
<dbReference type="OrthoDB" id="196847at2759"/>
<evidence type="ECO:0000256" key="5">
    <source>
        <dbReference type="ARBA" id="ARBA00022741"/>
    </source>
</evidence>
<name>A0A843W7L3_COLES</name>
<dbReference type="GO" id="GO:0003989">
    <property type="term" value="F:acetyl-CoA carboxylase activity"/>
    <property type="evidence" value="ECO:0007669"/>
    <property type="project" value="InterPro"/>
</dbReference>
<dbReference type="Gene3D" id="3.90.226.10">
    <property type="entry name" value="2-enoyl-CoA Hydratase, Chain A, domain 1"/>
    <property type="match status" value="1"/>
</dbReference>
<comment type="pathway">
    <text evidence="1">Lipid metabolism; malonyl-CoA biosynthesis; malonyl-CoA from acetyl-CoA: step 1/1.</text>
</comment>
<dbReference type="AlphaFoldDB" id="A0A843W7L3"/>
<dbReference type="InterPro" id="IPR001095">
    <property type="entry name" value="Acetyl_CoA_COase_a_su"/>
</dbReference>
<dbReference type="Proteomes" id="UP000652761">
    <property type="component" value="Unassembled WGS sequence"/>
</dbReference>